<dbReference type="InterPro" id="IPR050570">
    <property type="entry name" value="Cell_wall_metabolism_enzyme"/>
</dbReference>
<evidence type="ECO:0000313" key="5">
    <source>
        <dbReference type="Proteomes" id="UP000614047"/>
    </source>
</evidence>
<feature type="domain" description="M23ase beta-sheet core" evidence="3">
    <location>
        <begin position="82"/>
        <end position="153"/>
    </location>
</feature>
<organism evidence="4 5">
    <name type="scientific">Actinomadura viridis</name>
    <dbReference type="NCBI Taxonomy" id="58110"/>
    <lineage>
        <taxon>Bacteria</taxon>
        <taxon>Bacillati</taxon>
        <taxon>Actinomycetota</taxon>
        <taxon>Actinomycetes</taxon>
        <taxon>Streptosporangiales</taxon>
        <taxon>Thermomonosporaceae</taxon>
        <taxon>Actinomadura</taxon>
    </lineage>
</organism>
<feature type="signal peptide" evidence="2">
    <location>
        <begin position="1"/>
        <end position="28"/>
    </location>
</feature>
<dbReference type="GO" id="GO:0004222">
    <property type="term" value="F:metalloendopeptidase activity"/>
    <property type="evidence" value="ECO:0007669"/>
    <property type="project" value="TreeGrafter"/>
</dbReference>
<dbReference type="Pfam" id="PF01551">
    <property type="entry name" value="Peptidase_M23"/>
    <property type="match status" value="1"/>
</dbReference>
<evidence type="ECO:0000313" key="4">
    <source>
        <dbReference type="EMBL" id="MBG6085924.1"/>
    </source>
</evidence>
<accession>A0A931GN00</accession>
<dbReference type="AlphaFoldDB" id="A0A931GN00"/>
<reference evidence="4" key="1">
    <citation type="submission" date="2020-11" db="EMBL/GenBank/DDBJ databases">
        <title>Sequencing the genomes of 1000 actinobacteria strains.</title>
        <authorList>
            <person name="Klenk H.-P."/>
        </authorList>
    </citation>
    <scope>NUCLEOTIDE SEQUENCE</scope>
    <source>
        <strain evidence="4">DSM 43175</strain>
    </source>
</reference>
<dbReference type="PANTHER" id="PTHR21666:SF289">
    <property type="entry name" value="L-ALA--D-GLU ENDOPEPTIDASE"/>
    <property type="match status" value="1"/>
</dbReference>
<dbReference type="InterPro" id="IPR011055">
    <property type="entry name" value="Dup_hybrid_motif"/>
</dbReference>
<sequence>MKGRVPAPLVFLTTLGAAFVLASGFSWANASTANASAATAKAAARPDFKMPFQCGQRWQLTTYTGHNPDDKKLDMFREGGGTSGSAVLASAAGRVHQWFDPGGLEIDHGNGWFTVYLHMSARAPVGTVVPGGGWIGTAGSVGTGVAHLHYEQLYDSNGDGDGETDEMVHPVIQGTEYRLTPQGPFPFVTSANACGSGPYWVDTFANATGYKDAQMNDAQGLLYAGTNYVYCKVWGREVRVGDQFNHWWLRTDLDEVYAGKNGRNAYVSAYYLSRWGDDEAKDNNGREIPNC</sequence>
<dbReference type="SUPFAM" id="SSF51261">
    <property type="entry name" value="Duplicated hybrid motif"/>
    <property type="match status" value="1"/>
</dbReference>
<dbReference type="Proteomes" id="UP000614047">
    <property type="component" value="Unassembled WGS sequence"/>
</dbReference>
<gene>
    <name evidence="4" type="ORF">IW256_000037</name>
</gene>
<evidence type="ECO:0000259" key="3">
    <source>
        <dbReference type="Pfam" id="PF01551"/>
    </source>
</evidence>
<evidence type="ECO:0000256" key="2">
    <source>
        <dbReference type="SAM" id="SignalP"/>
    </source>
</evidence>
<keyword evidence="5" id="KW-1185">Reference proteome</keyword>
<keyword evidence="1 2" id="KW-0732">Signal</keyword>
<dbReference type="EMBL" id="JADOUA010000001">
    <property type="protein sequence ID" value="MBG6085924.1"/>
    <property type="molecule type" value="Genomic_DNA"/>
</dbReference>
<dbReference type="Gene3D" id="2.70.70.10">
    <property type="entry name" value="Glucose Permease (Domain IIA)"/>
    <property type="match status" value="1"/>
</dbReference>
<comment type="caution">
    <text evidence="4">The sequence shown here is derived from an EMBL/GenBank/DDBJ whole genome shotgun (WGS) entry which is preliminary data.</text>
</comment>
<feature type="chain" id="PRO_5039532832" description="M23ase beta-sheet core domain-containing protein" evidence="2">
    <location>
        <begin position="29"/>
        <end position="291"/>
    </location>
</feature>
<proteinExistence type="predicted"/>
<dbReference type="InterPro" id="IPR016047">
    <property type="entry name" value="M23ase_b-sheet_dom"/>
</dbReference>
<dbReference type="RefSeq" id="WP_197008989.1">
    <property type="nucleotide sequence ID" value="NZ_BAABES010000014.1"/>
</dbReference>
<dbReference type="PANTHER" id="PTHR21666">
    <property type="entry name" value="PEPTIDASE-RELATED"/>
    <property type="match status" value="1"/>
</dbReference>
<dbReference type="CDD" id="cd12797">
    <property type="entry name" value="M23_peptidase"/>
    <property type="match status" value="1"/>
</dbReference>
<name>A0A931GN00_9ACTN</name>
<protein>
    <recommendedName>
        <fullName evidence="3">M23ase beta-sheet core domain-containing protein</fullName>
    </recommendedName>
</protein>
<evidence type="ECO:0000256" key="1">
    <source>
        <dbReference type="ARBA" id="ARBA00022729"/>
    </source>
</evidence>